<keyword evidence="6" id="KW-0503">Monooxygenase</keyword>
<keyword evidence="5 6" id="KW-0349">Heme</keyword>
<evidence type="ECO:0000256" key="4">
    <source>
        <dbReference type="ARBA" id="ARBA00023004"/>
    </source>
</evidence>
<comment type="cofactor">
    <cofactor evidence="1 5">
        <name>heme</name>
        <dbReference type="ChEBI" id="CHEBI:30413"/>
    </cofactor>
</comment>
<accession>A0A8H8S955</accession>
<evidence type="ECO:0000256" key="2">
    <source>
        <dbReference type="ARBA" id="ARBA00010617"/>
    </source>
</evidence>
<organism evidence="7 8">
    <name type="scientific">Lachnellula occidentalis</name>
    <dbReference type="NCBI Taxonomy" id="215460"/>
    <lineage>
        <taxon>Eukaryota</taxon>
        <taxon>Fungi</taxon>
        <taxon>Dikarya</taxon>
        <taxon>Ascomycota</taxon>
        <taxon>Pezizomycotina</taxon>
        <taxon>Leotiomycetes</taxon>
        <taxon>Helotiales</taxon>
        <taxon>Lachnaceae</taxon>
        <taxon>Lachnellula</taxon>
    </lineage>
</organism>
<dbReference type="PRINTS" id="PR00463">
    <property type="entry name" value="EP450I"/>
</dbReference>
<feature type="binding site" description="axial binding residue" evidence="5">
    <location>
        <position position="354"/>
    </location>
    <ligand>
        <name>heme</name>
        <dbReference type="ChEBI" id="CHEBI:30413"/>
    </ligand>
    <ligandPart>
        <name>Fe</name>
        <dbReference type="ChEBI" id="CHEBI:18248"/>
    </ligandPart>
</feature>
<feature type="non-terminal residue" evidence="7">
    <location>
        <position position="1"/>
    </location>
</feature>
<dbReference type="SUPFAM" id="SSF48264">
    <property type="entry name" value="Cytochrome P450"/>
    <property type="match status" value="1"/>
</dbReference>
<dbReference type="InterPro" id="IPR050121">
    <property type="entry name" value="Cytochrome_P450_monoxygenase"/>
</dbReference>
<reference evidence="7 8" key="1">
    <citation type="submission" date="2018-05" db="EMBL/GenBank/DDBJ databases">
        <title>Genome sequencing and assembly of the regulated plant pathogen Lachnellula willkommii and related sister species for the development of diagnostic species identification markers.</title>
        <authorList>
            <person name="Giroux E."/>
            <person name="Bilodeau G."/>
        </authorList>
    </citation>
    <scope>NUCLEOTIDE SEQUENCE [LARGE SCALE GENOMIC DNA]</scope>
    <source>
        <strain evidence="7 8">CBS 160.35</strain>
    </source>
</reference>
<dbReference type="InterPro" id="IPR017972">
    <property type="entry name" value="Cyt_P450_CS"/>
</dbReference>
<dbReference type="AlphaFoldDB" id="A0A8H8S955"/>
<dbReference type="PANTHER" id="PTHR24305:SF166">
    <property type="entry name" value="CYTOCHROME P450 12A4, MITOCHONDRIAL-RELATED"/>
    <property type="match status" value="1"/>
</dbReference>
<comment type="similarity">
    <text evidence="2 6">Belongs to the cytochrome P450 family.</text>
</comment>
<sequence>MYIHPPIFELPRIIKYFLLYFRDTWRVWPKPPFGTFRTLSKMSSVWETASSQARAMLGEFAEPSTSGQHDITNGASERMQRITVNVIASIGYGIQRSWAETTIAKPPQGLTTTLWSSLLTIVHHPYLTVFVPAKILSFPLMPKAVKEIGLSKTEYPLHLQETIAQERRNPSSGNSLLASLVRLSEIGTSQTSKQSAFLTDEEITGNLYGMTIAGFDSTAATLSYALMMLVIEPKRQEWIIEEVDEVLKLSLGSDYSTVFARLPRCLALMYETLRLCGPIPNSARQVFAPQDIEDKHFPPGTIIQISSPDIHTNPEIWGVDAEEFRPSRWLKDDGKLHEPAPGEFLPWSFGPRLCPGIKMSQVEFLATMWEIFCGWRIEIVQREGETVEDARKRAGALVEDS</sequence>
<proteinExistence type="inferred from homology"/>
<name>A0A8H8S955_9HELO</name>
<dbReference type="InterPro" id="IPR002401">
    <property type="entry name" value="Cyt_P450_E_grp-I"/>
</dbReference>
<dbReference type="PROSITE" id="PS00086">
    <property type="entry name" value="CYTOCHROME_P450"/>
    <property type="match status" value="1"/>
</dbReference>
<comment type="caution">
    <text evidence="7">The sequence shown here is derived from an EMBL/GenBank/DDBJ whole genome shotgun (WGS) entry which is preliminary data.</text>
</comment>
<protein>
    <submittedName>
        <fullName evidence="7">Putative cytochrome P450</fullName>
    </submittedName>
</protein>
<gene>
    <name evidence="7" type="primary">cyp-13A10</name>
    <name evidence="7" type="ORF">LOCC1_G001019</name>
</gene>
<dbReference type="GO" id="GO:0020037">
    <property type="term" value="F:heme binding"/>
    <property type="evidence" value="ECO:0007669"/>
    <property type="project" value="InterPro"/>
</dbReference>
<dbReference type="InterPro" id="IPR036396">
    <property type="entry name" value="Cyt_P450_sf"/>
</dbReference>
<keyword evidence="3 5" id="KW-0479">Metal-binding</keyword>
<dbReference type="PANTHER" id="PTHR24305">
    <property type="entry name" value="CYTOCHROME P450"/>
    <property type="match status" value="1"/>
</dbReference>
<evidence type="ECO:0000256" key="3">
    <source>
        <dbReference type="ARBA" id="ARBA00022723"/>
    </source>
</evidence>
<dbReference type="Proteomes" id="UP000443090">
    <property type="component" value="Unassembled WGS sequence"/>
</dbReference>
<dbReference type="GO" id="GO:0005506">
    <property type="term" value="F:iron ion binding"/>
    <property type="evidence" value="ECO:0007669"/>
    <property type="project" value="InterPro"/>
</dbReference>
<dbReference type="Gene3D" id="1.10.630.10">
    <property type="entry name" value="Cytochrome P450"/>
    <property type="match status" value="1"/>
</dbReference>
<keyword evidence="8" id="KW-1185">Reference proteome</keyword>
<dbReference type="PRINTS" id="PR00385">
    <property type="entry name" value="P450"/>
</dbReference>
<dbReference type="GO" id="GO:0016705">
    <property type="term" value="F:oxidoreductase activity, acting on paired donors, with incorporation or reduction of molecular oxygen"/>
    <property type="evidence" value="ECO:0007669"/>
    <property type="project" value="InterPro"/>
</dbReference>
<dbReference type="InterPro" id="IPR001128">
    <property type="entry name" value="Cyt_P450"/>
</dbReference>
<dbReference type="GO" id="GO:0004497">
    <property type="term" value="F:monooxygenase activity"/>
    <property type="evidence" value="ECO:0007669"/>
    <property type="project" value="UniProtKB-KW"/>
</dbReference>
<evidence type="ECO:0000256" key="6">
    <source>
        <dbReference type="RuleBase" id="RU000461"/>
    </source>
</evidence>
<evidence type="ECO:0000256" key="5">
    <source>
        <dbReference type="PIRSR" id="PIRSR602401-1"/>
    </source>
</evidence>
<keyword evidence="4 5" id="KW-0408">Iron</keyword>
<dbReference type="Pfam" id="PF00067">
    <property type="entry name" value="p450"/>
    <property type="match status" value="1"/>
</dbReference>
<keyword evidence="6" id="KW-0560">Oxidoreductase</keyword>
<evidence type="ECO:0000313" key="8">
    <source>
        <dbReference type="Proteomes" id="UP000443090"/>
    </source>
</evidence>
<evidence type="ECO:0000256" key="1">
    <source>
        <dbReference type="ARBA" id="ARBA00001971"/>
    </source>
</evidence>
<evidence type="ECO:0000313" key="7">
    <source>
        <dbReference type="EMBL" id="TVY49350.1"/>
    </source>
</evidence>
<dbReference type="EMBL" id="QGMI01000014">
    <property type="protein sequence ID" value="TVY49350.1"/>
    <property type="molecule type" value="Genomic_DNA"/>
</dbReference>
<dbReference type="OrthoDB" id="1470350at2759"/>